<protein>
    <recommendedName>
        <fullName evidence="4">Signal peptidase I</fullName>
        <ecNumber evidence="4">3.4.21.89</ecNumber>
    </recommendedName>
</protein>
<dbReference type="PRINTS" id="PR00727">
    <property type="entry name" value="LEADERPTASE"/>
</dbReference>
<evidence type="ECO:0000256" key="1">
    <source>
        <dbReference type="ARBA" id="ARBA00004401"/>
    </source>
</evidence>
<feature type="domain" description="Peptidase S26" evidence="5">
    <location>
        <begin position="13"/>
        <end position="178"/>
    </location>
</feature>
<dbReference type="AlphaFoldDB" id="F2N9F6"/>
<keyword evidence="4" id="KW-0812">Transmembrane</keyword>
<dbReference type="STRING" id="700015.Corgl_0872"/>
<name>F2N9F6_CORGP</name>
<evidence type="ECO:0000256" key="3">
    <source>
        <dbReference type="PIRSR" id="PIRSR600223-1"/>
    </source>
</evidence>
<dbReference type="InterPro" id="IPR036286">
    <property type="entry name" value="LexA/Signal_pep-like_sf"/>
</dbReference>
<dbReference type="InterPro" id="IPR019533">
    <property type="entry name" value="Peptidase_S26"/>
</dbReference>
<dbReference type="MEROPS" id="S26.024"/>
<dbReference type="EC" id="3.4.21.89" evidence="4"/>
<evidence type="ECO:0000256" key="4">
    <source>
        <dbReference type="RuleBase" id="RU362042"/>
    </source>
</evidence>
<dbReference type="Pfam" id="PF10502">
    <property type="entry name" value="Peptidase_S26"/>
    <property type="match status" value="1"/>
</dbReference>
<comment type="similarity">
    <text evidence="2 4">Belongs to the peptidase S26 family.</text>
</comment>
<reference evidence="7" key="1">
    <citation type="journal article" date="2013" name="Stand. Genomic Sci.">
        <title>Complete genome sequence of Coriobacterium glomerans type strain (PW2(T)) from the midgut of Pyrrhocoris apterus L. (red soldier bug).</title>
        <authorList>
            <person name="Stackebrandt E."/>
            <person name="Zeytun A."/>
            <person name="Lapidus A."/>
            <person name="Nolan M."/>
            <person name="Lucas S."/>
            <person name="Hammon N."/>
            <person name="Deshpande S."/>
            <person name="Cheng J.F."/>
            <person name="Tapia R."/>
            <person name="Goodwin L.A."/>
            <person name="Pitluck S."/>
            <person name="Liolios K."/>
            <person name="Pagani I."/>
            <person name="Ivanova N."/>
            <person name="Mavromatis K."/>
            <person name="Mikhailova N."/>
            <person name="Huntemann M."/>
            <person name="Pati A."/>
            <person name="Chen A."/>
            <person name="Palaniappan K."/>
            <person name="Chang Y.J."/>
            <person name="Land M."/>
            <person name="Hauser L."/>
            <person name="Rohde M."/>
            <person name="Pukall R."/>
            <person name="Goker M."/>
            <person name="Detter J.C."/>
            <person name="Woyke T."/>
            <person name="Bristow J."/>
            <person name="Eisen J.A."/>
            <person name="Markowitz V."/>
            <person name="Hugenholtz P."/>
            <person name="Kyrpides N.C."/>
            <person name="Klenk H.P."/>
        </authorList>
    </citation>
    <scope>NUCLEOTIDE SEQUENCE</scope>
    <source>
        <strain evidence="7">ATCC 49209 / DSM 20642 / JCM 10262 / PW2</strain>
    </source>
</reference>
<proteinExistence type="inferred from homology"/>
<dbReference type="InterPro" id="IPR000223">
    <property type="entry name" value="Pept_S26A_signal_pept_1"/>
</dbReference>
<keyword evidence="4" id="KW-0645">Protease</keyword>
<comment type="catalytic activity">
    <reaction evidence="4">
        <text>Cleavage of hydrophobic, N-terminal signal or leader sequences from secreted and periplasmic proteins.</text>
        <dbReference type="EC" id="3.4.21.89"/>
    </reaction>
</comment>
<accession>F2N9F6</accession>
<dbReference type="PANTHER" id="PTHR43390">
    <property type="entry name" value="SIGNAL PEPTIDASE I"/>
    <property type="match status" value="1"/>
</dbReference>
<dbReference type="GO" id="GO:0004252">
    <property type="term" value="F:serine-type endopeptidase activity"/>
    <property type="evidence" value="ECO:0007669"/>
    <property type="project" value="InterPro"/>
</dbReference>
<dbReference type="Gene3D" id="2.10.109.10">
    <property type="entry name" value="Umud Fragment, subunit A"/>
    <property type="match status" value="1"/>
</dbReference>
<dbReference type="GO" id="GO:0005886">
    <property type="term" value="C:plasma membrane"/>
    <property type="evidence" value="ECO:0007669"/>
    <property type="project" value="UniProtKB-SubCell"/>
</dbReference>
<dbReference type="PANTHER" id="PTHR43390:SF1">
    <property type="entry name" value="CHLOROPLAST PROCESSING PEPTIDASE"/>
    <property type="match status" value="1"/>
</dbReference>
<dbReference type="RefSeq" id="WP_013708728.1">
    <property type="nucleotide sequence ID" value="NC_015389.1"/>
</dbReference>
<evidence type="ECO:0000313" key="7">
    <source>
        <dbReference type="Proteomes" id="UP000006851"/>
    </source>
</evidence>
<dbReference type="eggNOG" id="COG0681">
    <property type="taxonomic scope" value="Bacteria"/>
</dbReference>
<dbReference type="GO" id="GO:0009003">
    <property type="term" value="F:signal peptidase activity"/>
    <property type="evidence" value="ECO:0007669"/>
    <property type="project" value="UniProtKB-EC"/>
</dbReference>
<dbReference type="GO" id="GO:0006465">
    <property type="term" value="P:signal peptide processing"/>
    <property type="evidence" value="ECO:0007669"/>
    <property type="project" value="InterPro"/>
</dbReference>
<dbReference type="HOGENOM" id="CLU_028723_5_1_11"/>
<dbReference type="Proteomes" id="UP000006851">
    <property type="component" value="Chromosome"/>
</dbReference>
<evidence type="ECO:0000313" key="6">
    <source>
        <dbReference type="EMBL" id="AEB06985.1"/>
    </source>
</evidence>
<feature type="active site" evidence="3">
    <location>
        <position position="89"/>
    </location>
</feature>
<organism evidence="6 7">
    <name type="scientific">Coriobacterium glomerans (strain ATCC 49209 / DSM 20642 / JCM 10262 / PW2)</name>
    <dbReference type="NCBI Taxonomy" id="700015"/>
    <lineage>
        <taxon>Bacteria</taxon>
        <taxon>Bacillati</taxon>
        <taxon>Actinomycetota</taxon>
        <taxon>Coriobacteriia</taxon>
        <taxon>Coriobacteriales</taxon>
        <taxon>Coriobacteriaceae</taxon>
        <taxon>Coriobacterium</taxon>
    </lineage>
</organism>
<dbReference type="CDD" id="cd06530">
    <property type="entry name" value="S26_SPase_I"/>
    <property type="match status" value="1"/>
</dbReference>
<dbReference type="KEGG" id="cgo:Corgl_0872"/>
<dbReference type="EMBL" id="CP002628">
    <property type="protein sequence ID" value="AEB06985.1"/>
    <property type="molecule type" value="Genomic_DNA"/>
</dbReference>
<feature type="transmembrane region" description="Helical" evidence="4">
    <location>
        <begin position="12"/>
        <end position="33"/>
    </location>
</feature>
<keyword evidence="4" id="KW-1133">Transmembrane helix</keyword>
<feature type="active site" evidence="3">
    <location>
        <position position="43"/>
    </location>
</feature>
<keyword evidence="4 6" id="KW-0378">Hydrolase</keyword>
<dbReference type="SUPFAM" id="SSF51306">
    <property type="entry name" value="LexA/Signal peptidase"/>
    <property type="match status" value="1"/>
</dbReference>
<keyword evidence="7" id="KW-1185">Reference proteome</keyword>
<gene>
    <name evidence="6" type="ordered locus">Corgl_0872</name>
</gene>
<sequence>MASKRHSVLRSALEWITLLVAAFCLFVFTRTFVTEPFSVPTGSMEPTIKTGDQIFVQKLTKEFGIHVKRGDIVVFRNLDLASSHEILVKRVIATAGQTVDFKDGHVCVDGIELEEPYAKGVSAPLPNHAPGTSISFPLTVPDGQVWLMGDNRENSSDSRFFGPVPEDDLVGSVFIRYWPLSRFGMP</sequence>
<evidence type="ECO:0000259" key="5">
    <source>
        <dbReference type="Pfam" id="PF10502"/>
    </source>
</evidence>
<keyword evidence="4" id="KW-0472">Membrane</keyword>
<evidence type="ECO:0000256" key="2">
    <source>
        <dbReference type="ARBA" id="ARBA00009370"/>
    </source>
</evidence>
<dbReference type="OrthoDB" id="9815782at2"/>
<comment type="subcellular location">
    <subcellularLocation>
        <location evidence="1">Cell membrane</location>
        <topology evidence="1">Single-pass type II membrane protein</topology>
    </subcellularLocation>
    <subcellularLocation>
        <location evidence="4">Membrane</location>
        <topology evidence="4">Single-pass type II membrane protein</topology>
    </subcellularLocation>
</comment>
<dbReference type="NCBIfam" id="TIGR02227">
    <property type="entry name" value="sigpep_I_bact"/>
    <property type="match status" value="1"/>
</dbReference>